<protein>
    <submittedName>
        <fullName evidence="9">Capsular polysaccharide biosynthesis protein</fullName>
    </submittedName>
</protein>
<reference evidence="9 10" key="1">
    <citation type="submission" date="2021-03" db="EMBL/GenBank/DDBJ databases">
        <title>Genomic Encyclopedia of Type Strains, Phase IV (KMG-IV): sequencing the most valuable type-strain genomes for metagenomic binning, comparative biology and taxonomic classification.</title>
        <authorList>
            <person name="Goeker M."/>
        </authorList>
    </citation>
    <scope>NUCLEOTIDE SEQUENCE [LARGE SCALE GENOMIC DNA]</scope>
    <source>
        <strain evidence="9 10">DSM 21085</strain>
    </source>
</reference>
<sequence>MSRLKQNRYIDRRTAKEVNLKDFFILIKKKFWIIALITVITTLAGHFYITTNSTPIYNTSTDVIIGPEAESMSTIMVMVTDSIVMNMVKEDLGLSQSSGSIKSQIEVQRVEGSQIINISVTNTDPQLAAAIADSTAVAFKSRVANILNFNDVQILNEAMVNATPINGGQNKTVIIAFVFGIIAGTGLVFLLDSMDDTINKELEIEEVLGVHVLGTVSNMNKKKLTAQQTKHKQLEIRGETVDVK</sequence>
<gene>
    <name evidence="9" type="ORF">J2Z82_002007</name>
</gene>
<evidence type="ECO:0000256" key="5">
    <source>
        <dbReference type="ARBA" id="ARBA00022989"/>
    </source>
</evidence>
<dbReference type="Proteomes" id="UP001519328">
    <property type="component" value="Unassembled WGS sequence"/>
</dbReference>
<evidence type="ECO:0000259" key="8">
    <source>
        <dbReference type="Pfam" id="PF02706"/>
    </source>
</evidence>
<keyword evidence="4 7" id="KW-0812">Transmembrane</keyword>
<evidence type="ECO:0000256" key="3">
    <source>
        <dbReference type="ARBA" id="ARBA00022475"/>
    </source>
</evidence>
<dbReference type="EMBL" id="JAGGKK010000009">
    <property type="protein sequence ID" value="MBP1949070.1"/>
    <property type="molecule type" value="Genomic_DNA"/>
</dbReference>
<keyword evidence="10" id="KW-1185">Reference proteome</keyword>
<organism evidence="9 10">
    <name type="scientific">Virgibacillus litoralis</name>
    <dbReference type="NCBI Taxonomy" id="578221"/>
    <lineage>
        <taxon>Bacteria</taxon>
        <taxon>Bacillati</taxon>
        <taxon>Bacillota</taxon>
        <taxon>Bacilli</taxon>
        <taxon>Bacillales</taxon>
        <taxon>Bacillaceae</taxon>
        <taxon>Virgibacillus</taxon>
    </lineage>
</organism>
<dbReference type="PANTHER" id="PTHR32309">
    <property type="entry name" value="TYROSINE-PROTEIN KINASE"/>
    <property type="match status" value="1"/>
</dbReference>
<name>A0ABS4HDS4_9BACI</name>
<evidence type="ECO:0000256" key="6">
    <source>
        <dbReference type="ARBA" id="ARBA00023136"/>
    </source>
</evidence>
<evidence type="ECO:0000313" key="9">
    <source>
        <dbReference type="EMBL" id="MBP1949070.1"/>
    </source>
</evidence>
<feature type="transmembrane region" description="Helical" evidence="7">
    <location>
        <begin position="31"/>
        <end position="49"/>
    </location>
</feature>
<comment type="similarity">
    <text evidence="2">Belongs to the CpsC/CapA family.</text>
</comment>
<evidence type="ECO:0000256" key="4">
    <source>
        <dbReference type="ARBA" id="ARBA00022692"/>
    </source>
</evidence>
<accession>A0ABS4HDS4</accession>
<evidence type="ECO:0000256" key="1">
    <source>
        <dbReference type="ARBA" id="ARBA00004651"/>
    </source>
</evidence>
<keyword evidence="5 7" id="KW-1133">Transmembrane helix</keyword>
<dbReference type="PANTHER" id="PTHR32309:SF31">
    <property type="entry name" value="CAPSULAR EXOPOLYSACCHARIDE FAMILY"/>
    <property type="match status" value="1"/>
</dbReference>
<dbReference type="Pfam" id="PF02706">
    <property type="entry name" value="Wzz"/>
    <property type="match status" value="1"/>
</dbReference>
<evidence type="ECO:0000256" key="7">
    <source>
        <dbReference type="SAM" id="Phobius"/>
    </source>
</evidence>
<proteinExistence type="inferred from homology"/>
<feature type="domain" description="Polysaccharide chain length determinant N-terminal" evidence="8">
    <location>
        <begin position="17"/>
        <end position="78"/>
    </location>
</feature>
<dbReference type="InterPro" id="IPR050445">
    <property type="entry name" value="Bact_polysacc_biosynth/exp"/>
</dbReference>
<dbReference type="RefSeq" id="WP_209480602.1">
    <property type="nucleotide sequence ID" value="NZ_JAGGKK010000009.1"/>
</dbReference>
<dbReference type="InterPro" id="IPR003856">
    <property type="entry name" value="LPS_length_determ_N"/>
</dbReference>
<comment type="caution">
    <text evidence="9">The sequence shown here is derived from an EMBL/GenBank/DDBJ whole genome shotgun (WGS) entry which is preliminary data.</text>
</comment>
<keyword evidence="6 7" id="KW-0472">Membrane</keyword>
<keyword evidence="3" id="KW-1003">Cell membrane</keyword>
<feature type="transmembrane region" description="Helical" evidence="7">
    <location>
        <begin position="173"/>
        <end position="191"/>
    </location>
</feature>
<evidence type="ECO:0000313" key="10">
    <source>
        <dbReference type="Proteomes" id="UP001519328"/>
    </source>
</evidence>
<comment type="subcellular location">
    <subcellularLocation>
        <location evidence="1">Cell membrane</location>
        <topology evidence="1">Multi-pass membrane protein</topology>
    </subcellularLocation>
</comment>
<evidence type="ECO:0000256" key="2">
    <source>
        <dbReference type="ARBA" id="ARBA00006683"/>
    </source>
</evidence>